<dbReference type="GO" id="GO:0016810">
    <property type="term" value="F:hydrolase activity, acting on carbon-nitrogen (but not peptide) bonds"/>
    <property type="evidence" value="ECO:0007669"/>
    <property type="project" value="InterPro"/>
</dbReference>
<dbReference type="Gene3D" id="2.30.40.10">
    <property type="entry name" value="Urease, subunit C, domain 1"/>
    <property type="match status" value="1"/>
</dbReference>
<dbReference type="InterPro" id="IPR013108">
    <property type="entry name" value="Amidohydro_3"/>
</dbReference>
<evidence type="ECO:0000313" key="3">
    <source>
        <dbReference type="Proteomes" id="UP000245657"/>
    </source>
</evidence>
<dbReference type="SUPFAM" id="SSF51556">
    <property type="entry name" value="Metallo-dependent hydrolases"/>
    <property type="match status" value="1"/>
</dbReference>
<dbReference type="InterPro" id="IPR032466">
    <property type="entry name" value="Metal_Hydrolase"/>
</dbReference>
<dbReference type="AlphaFoldDB" id="A0A2V2NEC1"/>
<dbReference type="PANTHER" id="PTHR22642">
    <property type="entry name" value="IMIDAZOLONEPROPIONASE"/>
    <property type="match status" value="1"/>
</dbReference>
<feature type="domain" description="Amidohydrolase 3" evidence="1">
    <location>
        <begin position="57"/>
        <end position="526"/>
    </location>
</feature>
<organism evidence="2 3">
    <name type="scientific">Methanospirillum lacunae</name>
    <dbReference type="NCBI Taxonomy" id="668570"/>
    <lineage>
        <taxon>Archaea</taxon>
        <taxon>Methanobacteriati</taxon>
        <taxon>Methanobacteriota</taxon>
        <taxon>Stenosarchaea group</taxon>
        <taxon>Methanomicrobia</taxon>
        <taxon>Methanomicrobiales</taxon>
        <taxon>Methanospirillaceae</taxon>
        <taxon>Methanospirillum</taxon>
    </lineage>
</organism>
<proteinExistence type="predicted"/>
<dbReference type="InterPro" id="IPR033932">
    <property type="entry name" value="YtcJ-like"/>
</dbReference>
<dbReference type="RefSeq" id="WP_109966927.1">
    <property type="nucleotide sequence ID" value="NZ_CP176093.1"/>
</dbReference>
<gene>
    <name evidence="2" type="ORF">DK846_00300</name>
</gene>
<protein>
    <submittedName>
        <fullName evidence="2">Amidohydrolase</fullName>
    </submittedName>
</protein>
<dbReference type="Gene3D" id="3.20.20.140">
    <property type="entry name" value="Metal-dependent hydrolases"/>
    <property type="match status" value="1"/>
</dbReference>
<sequence length="535" mass="59262">MKTQEFLSKTPCMAFSGGRILTMNRSEPEVQAIIFQNGKILAAGQREIIQSYENVTTIDLKGKTLIPGFIDSHIHLSFGAFLPEWVDLHGCSSKEEVLSKMKMYADAHPQTEWIVGFPWFDLHYGGYDISREELDDAIASKPAILIHTSFHTLLANTKACNKVGINQESQDPDSGIIEKREDGEVSGVLLEAACVPVLAQALSISTRRYADLIERAARDLHRFGITAIHDPGVTPDTEAAYRLLHAEQRLPVSVLMMPHGKALLDNSIGDRLDGQPFGCGDEQLRVGPVKVFGDGATQKTTAFSFQMGDHTISSGEYRNDFQTTLLEAVRHGFQVCVHCVGNRTVDAVLDTFECAKKESQPGFILRPRFEHLNLLYKEQISRLASMNCCVSIQPQFLSRAGKLNQFPITQGTWFAYRDLMENGVPLGGSSDYPGGFMDGRDVIACISMGATMSDRKGNVVSSDQIMPFEEWLWIYTAGSAYVGNQEHERGMLAEGMVADFVILDGPLDPVSPPVVAETWIRGTRVYSRDNENLEM</sequence>
<keyword evidence="2" id="KW-0378">Hydrolase</keyword>
<evidence type="ECO:0000313" key="2">
    <source>
        <dbReference type="EMBL" id="PWR74727.1"/>
    </source>
</evidence>
<dbReference type="SUPFAM" id="SSF51338">
    <property type="entry name" value="Composite domain of metallo-dependent hydrolases"/>
    <property type="match status" value="1"/>
</dbReference>
<accession>A0A2V2NEC1</accession>
<dbReference type="Pfam" id="PF07969">
    <property type="entry name" value="Amidohydro_3"/>
    <property type="match status" value="1"/>
</dbReference>
<dbReference type="Gene3D" id="3.10.310.70">
    <property type="match status" value="1"/>
</dbReference>
<evidence type="ECO:0000259" key="1">
    <source>
        <dbReference type="Pfam" id="PF07969"/>
    </source>
</evidence>
<dbReference type="EMBL" id="QGMY01000001">
    <property type="protein sequence ID" value="PWR74727.1"/>
    <property type="molecule type" value="Genomic_DNA"/>
</dbReference>
<comment type="caution">
    <text evidence="2">The sequence shown here is derived from an EMBL/GenBank/DDBJ whole genome shotgun (WGS) entry which is preliminary data.</text>
</comment>
<dbReference type="PANTHER" id="PTHR22642:SF2">
    <property type="entry name" value="PROTEIN LONG AFTER FAR-RED 3"/>
    <property type="match status" value="1"/>
</dbReference>
<keyword evidence="3" id="KW-1185">Reference proteome</keyword>
<name>A0A2V2NEC1_9EURY</name>
<reference evidence="2 3" key="1">
    <citation type="submission" date="2018-05" db="EMBL/GenBank/DDBJ databases">
        <title>Draft genome of Methanospirillum lacunae Ki8-1.</title>
        <authorList>
            <person name="Dueholm M.S."/>
            <person name="Nielsen P.H."/>
            <person name="Bakmann L.F."/>
            <person name="Otzen D.E."/>
        </authorList>
    </citation>
    <scope>NUCLEOTIDE SEQUENCE [LARGE SCALE GENOMIC DNA]</scope>
    <source>
        <strain evidence="2 3">Ki8-1</strain>
    </source>
</reference>
<dbReference type="InterPro" id="IPR011059">
    <property type="entry name" value="Metal-dep_hydrolase_composite"/>
</dbReference>
<dbReference type="Proteomes" id="UP000245657">
    <property type="component" value="Unassembled WGS sequence"/>
</dbReference>
<dbReference type="OrthoDB" id="8791at2157"/>
<dbReference type="GeneID" id="97548843"/>
<dbReference type="CDD" id="cd01300">
    <property type="entry name" value="YtcJ_like"/>
    <property type="match status" value="1"/>
</dbReference>